<feature type="region of interest" description="Disordered" evidence="4">
    <location>
        <begin position="321"/>
        <end position="353"/>
    </location>
</feature>
<dbReference type="InterPro" id="IPR016024">
    <property type="entry name" value="ARM-type_fold"/>
</dbReference>
<accession>A0ABT7C1W8</accession>
<keyword evidence="2" id="KW-0677">Repeat</keyword>
<dbReference type="InterPro" id="IPR021133">
    <property type="entry name" value="HEAT_type_2"/>
</dbReference>
<dbReference type="SUPFAM" id="SSF48371">
    <property type="entry name" value="ARM repeat"/>
    <property type="match status" value="1"/>
</dbReference>
<evidence type="ECO:0000313" key="6">
    <source>
        <dbReference type="Proteomes" id="UP001232992"/>
    </source>
</evidence>
<dbReference type="Pfam" id="PF02985">
    <property type="entry name" value="HEAT"/>
    <property type="match status" value="1"/>
</dbReference>
<sequence>MFAIISFIVGGAAGIGIAYSLLENRLSSQQESLHSEHQQAIAQLEKDYQLRLEMKTEEEQQPESVPTQQSEESDNSRAQVARPEPATTSAAAAGGTEVTQTLQDMRTLVAQESLVRQVTLAQRDKYQTNAQEAVQGTEAPEAPTDPPVPYPEISVPPASAAANPSPPIRKLELNINTDDGEPTPEPVSEPVSADVLDSKAQVAPPETEPVKQIPVPQAPDPKQMIQSLGAWPQLSALPQLLGYVRDPNPEIRSSVAVSLGRLAASCPLTAEIERMVSSVGQLSQDAHPQVRERAIAALGEIRSDRVFPYLQRALSDANPNVKKAASQALQKLKPSYQGRSTTGRKPRALWESR</sequence>
<keyword evidence="1" id="KW-0042">Antenna complex</keyword>
<name>A0ABT7C1W8_9CYAN</name>
<protein>
    <submittedName>
        <fullName evidence="5">HEAT repeat domain-containing protein</fullName>
    </submittedName>
</protein>
<evidence type="ECO:0000256" key="1">
    <source>
        <dbReference type="ARBA" id="ARBA00022549"/>
    </source>
</evidence>
<gene>
    <name evidence="5" type="ORF">PMH09_19675</name>
</gene>
<keyword evidence="3" id="KW-0605">Phycobilisome</keyword>
<proteinExistence type="predicted"/>
<feature type="region of interest" description="Disordered" evidence="4">
    <location>
        <begin position="127"/>
        <end position="222"/>
    </location>
</feature>
<comment type="caution">
    <text evidence="5">The sequence shown here is derived from an EMBL/GenBank/DDBJ whole genome shotgun (WGS) entry which is preliminary data.</text>
</comment>
<dbReference type="EMBL" id="JAQOSQ010000033">
    <property type="protein sequence ID" value="MDJ1185410.1"/>
    <property type="molecule type" value="Genomic_DNA"/>
</dbReference>
<feature type="compositionally biased region" description="Low complexity" evidence="4">
    <location>
        <begin position="86"/>
        <end position="96"/>
    </location>
</feature>
<evidence type="ECO:0000256" key="4">
    <source>
        <dbReference type="SAM" id="MobiDB-lite"/>
    </source>
</evidence>
<evidence type="ECO:0000256" key="3">
    <source>
        <dbReference type="ARBA" id="ARBA00022738"/>
    </source>
</evidence>
<dbReference type="InterPro" id="IPR011989">
    <property type="entry name" value="ARM-like"/>
</dbReference>
<keyword evidence="6" id="KW-1185">Reference proteome</keyword>
<evidence type="ECO:0000256" key="2">
    <source>
        <dbReference type="ARBA" id="ARBA00022737"/>
    </source>
</evidence>
<dbReference type="RefSeq" id="WP_283760051.1">
    <property type="nucleotide sequence ID" value="NZ_JAQOSQ010000033.1"/>
</dbReference>
<dbReference type="Proteomes" id="UP001232992">
    <property type="component" value="Unassembled WGS sequence"/>
</dbReference>
<dbReference type="InterPro" id="IPR000357">
    <property type="entry name" value="HEAT"/>
</dbReference>
<dbReference type="PROSITE" id="PS50077">
    <property type="entry name" value="HEAT_REPEAT"/>
    <property type="match status" value="1"/>
</dbReference>
<reference evidence="5 6" key="1">
    <citation type="submission" date="2023-01" db="EMBL/GenBank/DDBJ databases">
        <title>Novel diversity within Roseofilum (Cyanobacteria; Desertifilaceae) from marine benthic mats with descriptions of four novel species.</title>
        <authorList>
            <person name="Wang Y."/>
            <person name="Berthold D.E."/>
            <person name="Hu J."/>
            <person name="Lefler F.W."/>
            <person name="Laughinghouse H.D. IV."/>
        </authorList>
    </citation>
    <scope>NUCLEOTIDE SEQUENCE [LARGE SCALE GENOMIC DNA]</scope>
    <source>
        <strain evidence="5 6">BLCC-M143</strain>
    </source>
</reference>
<feature type="compositionally biased region" description="Low complexity" evidence="4">
    <location>
        <begin position="322"/>
        <end position="333"/>
    </location>
</feature>
<evidence type="ECO:0000313" key="5">
    <source>
        <dbReference type="EMBL" id="MDJ1185410.1"/>
    </source>
</evidence>
<dbReference type="Pfam" id="PF13646">
    <property type="entry name" value="HEAT_2"/>
    <property type="match status" value="1"/>
</dbReference>
<organism evidence="5 6">
    <name type="scientific">Roseofilum casamattae BLCC-M143</name>
    <dbReference type="NCBI Taxonomy" id="3022442"/>
    <lineage>
        <taxon>Bacteria</taxon>
        <taxon>Bacillati</taxon>
        <taxon>Cyanobacteriota</taxon>
        <taxon>Cyanophyceae</taxon>
        <taxon>Desertifilales</taxon>
        <taxon>Desertifilaceae</taxon>
        <taxon>Roseofilum</taxon>
        <taxon>Roseofilum casamattae</taxon>
    </lineage>
</organism>
<feature type="region of interest" description="Disordered" evidence="4">
    <location>
        <begin position="53"/>
        <end position="97"/>
    </location>
</feature>
<feature type="compositionally biased region" description="Low complexity" evidence="4">
    <location>
        <begin position="151"/>
        <end position="163"/>
    </location>
</feature>
<dbReference type="Gene3D" id="1.25.10.10">
    <property type="entry name" value="Leucine-rich Repeat Variant"/>
    <property type="match status" value="1"/>
</dbReference>